<dbReference type="Pfam" id="PF00924">
    <property type="entry name" value="MS_channel_2nd"/>
    <property type="match status" value="1"/>
</dbReference>
<comment type="function">
    <text evidence="7">Mechanosensitive channel that participates in the regulation of osmotic pressure changes within the cell, opening in response to stretch forces in the membrane lipid bilayer, without the need for other proteins. Contributes to normal resistance to hypoosmotic shock. Forms an ion channel of 1.0 nanosiemens conductance with a slight preference for anions.</text>
</comment>
<dbReference type="SUPFAM" id="SSF82689">
    <property type="entry name" value="Mechanosensitive channel protein MscS (YggB), C-terminal domain"/>
    <property type="match status" value="1"/>
</dbReference>
<evidence type="ECO:0000256" key="4">
    <source>
        <dbReference type="ARBA" id="ARBA00022692"/>
    </source>
</evidence>
<dbReference type="FunFam" id="2.30.30.60:FF:000001">
    <property type="entry name" value="MscS Mechanosensitive ion channel"/>
    <property type="match status" value="1"/>
</dbReference>
<evidence type="ECO:0000313" key="12">
    <source>
        <dbReference type="Proteomes" id="UP000219788"/>
    </source>
</evidence>
<dbReference type="InterPro" id="IPR049142">
    <property type="entry name" value="MS_channel_1st"/>
</dbReference>
<name>A0A2A7U085_EDWTA</name>
<dbReference type="Proteomes" id="UP000219788">
    <property type="component" value="Unassembled WGS sequence"/>
</dbReference>
<dbReference type="NCBIfam" id="NF007662">
    <property type="entry name" value="PRK10334.1"/>
    <property type="match status" value="1"/>
</dbReference>
<gene>
    <name evidence="11" type="ORF">CRM76_06655</name>
</gene>
<dbReference type="InterPro" id="IPR011014">
    <property type="entry name" value="MscS_channel_TM-2"/>
</dbReference>
<comment type="subcellular location">
    <subcellularLocation>
        <location evidence="7">Cell inner membrane</location>
        <topology evidence="7">Multi-pass membrane protein</topology>
    </subcellularLocation>
    <subcellularLocation>
        <location evidence="1">Cell membrane</location>
        <topology evidence="1">Multi-pass membrane protein</topology>
    </subcellularLocation>
</comment>
<keyword evidence="7" id="KW-0813">Transport</keyword>
<protein>
    <recommendedName>
        <fullName evidence="7">Small-conductance mechanosensitive channel</fullName>
    </recommendedName>
</protein>
<proteinExistence type="inferred from homology"/>
<evidence type="ECO:0000256" key="6">
    <source>
        <dbReference type="ARBA" id="ARBA00023136"/>
    </source>
</evidence>
<comment type="similarity">
    <text evidence="2 7">Belongs to the MscS (TC 1.A.23) family.</text>
</comment>
<evidence type="ECO:0000259" key="9">
    <source>
        <dbReference type="Pfam" id="PF21082"/>
    </source>
</evidence>
<dbReference type="InterPro" id="IPR006686">
    <property type="entry name" value="MscS_channel_CS"/>
</dbReference>
<feature type="domain" description="Mechanosensitive ion channel transmembrane helices 2/3" evidence="10">
    <location>
        <begin position="73"/>
        <end position="112"/>
    </location>
</feature>
<keyword evidence="7" id="KW-0997">Cell inner membrane</keyword>
<dbReference type="InterPro" id="IPR045275">
    <property type="entry name" value="MscS_archaea/bacteria_type"/>
</dbReference>
<dbReference type="Gene3D" id="2.30.30.60">
    <property type="match status" value="1"/>
</dbReference>
<dbReference type="PROSITE" id="PS01246">
    <property type="entry name" value="UPF0003"/>
    <property type="match status" value="1"/>
</dbReference>
<dbReference type="Pfam" id="PF21088">
    <property type="entry name" value="MS_channel_1st"/>
    <property type="match status" value="1"/>
</dbReference>
<keyword evidence="6 7" id="KW-0472">Membrane</keyword>
<comment type="subunit">
    <text evidence="7">Homoheptamer.</text>
</comment>
<feature type="domain" description="Mechanosensitive ion channel MscS" evidence="8">
    <location>
        <begin position="114"/>
        <end position="180"/>
    </location>
</feature>
<dbReference type="InterPro" id="IPR023408">
    <property type="entry name" value="MscS_beta-dom_sf"/>
</dbReference>
<feature type="transmembrane region" description="Helical" evidence="7">
    <location>
        <begin position="65"/>
        <end position="86"/>
    </location>
</feature>
<dbReference type="PANTHER" id="PTHR30221:SF1">
    <property type="entry name" value="SMALL-CONDUCTANCE MECHANOSENSITIVE CHANNEL"/>
    <property type="match status" value="1"/>
</dbReference>
<dbReference type="InterPro" id="IPR010920">
    <property type="entry name" value="LSM_dom_sf"/>
</dbReference>
<evidence type="ECO:0000256" key="5">
    <source>
        <dbReference type="ARBA" id="ARBA00022989"/>
    </source>
</evidence>
<dbReference type="AlphaFoldDB" id="A0A2A7U085"/>
<accession>A0A2A7U085</accession>
<evidence type="ECO:0000259" key="8">
    <source>
        <dbReference type="Pfam" id="PF00924"/>
    </source>
</evidence>
<feature type="domain" description="Mechanosensitive ion channel MscS C-terminal" evidence="9">
    <location>
        <begin position="186"/>
        <end position="268"/>
    </location>
</feature>
<dbReference type="GO" id="GO:0008381">
    <property type="term" value="F:mechanosensitive monoatomic ion channel activity"/>
    <property type="evidence" value="ECO:0007669"/>
    <property type="project" value="InterPro"/>
</dbReference>
<keyword evidence="7" id="KW-0407">Ion channel</keyword>
<keyword evidence="7" id="KW-0406">Ion transport</keyword>
<dbReference type="Gene3D" id="3.30.70.100">
    <property type="match status" value="1"/>
</dbReference>
<keyword evidence="4 7" id="KW-0812">Transmembrane</keyword>
<dbReference type="SUPFAM" id="SSF82861">
    <property type="entry name" value="Mechanosensitive channel protein MscS (YggB), transmembrane region"/>
    <property type="match status" value="1"/>
</dbReference>
<dbReference type="PANTHER" id="PTHR30221">
    <property type="entry name" value="SMALL-CONDUCTANCE MECHANOSENSITIVE CHANNEL"/>
    <property type="match status" value="1"/>
</dbReference>
<dbReference type="GO" id="GO:0005886">
    <property type="term" value="C:plasma membrane"/>
    <property type="evidence" value="ECO:0007669"/>
    <property type="project" value="UniProtKB-SubCell"/>
</dbReference>
<evidence type="ECO:0000256" key="7">
    <source>
        <dbReference type="RuleBase" id="RU369025"/>
    </source>
</evidence>
<comment type="caution">
    <text evidence="11">The sequence shown here is derived from an EMBL/GenBank/DDBJ whole genome shotgun (WGS) entry which is preliminary data.</text>
</comment>
<organism evidence="11 12">
    <name type="scientific">Edwardsiella tarda</name>
    <dbReference type="NCBI Taxonomy" id="636"/>
    <lineage>
        <taxon>Bacteria</taxon>
        <taxon>Pseudomonadati</taxon>
        <taxon>Pseudomonadota</taxon>
        <taxon>Gammaproteobacteria</taxon>
        <taxon>Enterobacterales</taxon>
        <taxon>Hafniaceae</taxon>
        <taxon>Edwardsiella</taxon>
    </lineage>
</organism>
<dbReference type="Gene3D" id="1.10.287.1260">
    <property type="match status" value="1"/>
</dbReference>
<evidence type="ECO:0000256" key="3">
    <source>
        <dbReference type="ARBA" id="ARBA00022475"/>
    </source>
</evidence>
<dbReference type="Pfam" id="PF05552">
    <property type="entry name" value="MS_channel_1st_1"/>
    <property type="match status" value="1"/>
</dbReference>
<comment type="caution">
    <text evidence="7">Lacks conserved residue(s) required for the propagation of feature annotation.</text>
</comment>
<evidence type="ECO:0000313" key="11">
    <source>
        <dbReference type="EMBL" id="PEH71643.1"/>
    </source>
</evidence>
<feature type="transmembrane region" description="Helical" evidence="7">
    <location>
        <begin position="24"/>
        <end position="45"/>
    </location>
</feature>
<dbReference type="Pfam" id="PF21082">
    <property type="entry name" value="MS_channel_3rd"/>
    <property type="match status" value="1"/>
</dbReference>
<dbReference type="InterPro" id="IPR006685">
    <property type="entry name" value="MscS_channel_2nd"/>
</dbReference>
<dbReference type="InterPro" id="IPR049278">
    <property type="entry name" value="MS_channel_C"/>
</dbReference>
<keyword evidence="3" id="KW-1003">Cell membrane</keyword>
<evidence type="ECO:0000256" key="1">
    <source>
        <dbReference type="ARBA" id="ARBA00004651"/>
    </source>
</evidence>
<dbReference type="SUPFAM" id="SSF50182">
    <property type="entry name" value="Sm-like ribonucleoproteins"/>
    <property type="match status" value="1"/>
</dbReference>
<reference evidence="12" key="1">
    <citation type="submission" date="2017-09" db="EMBL/GenBank/DDBJ databases">
        <title>FDA dAtabase for Regulatory Grade micrObial Sequences (FDA-ARGOS): Supporting development and validation of Infectious Disease Dx tests.</title>
        <authorList>
            <person name="Goldberg B."/>
            <person name="Campos J."/>
            <person name="Tallon L."/>
            <person name="Sadzewicz L."/>
            <person name="Ott S."/>
            <person name="Zhao X."/>
            <person name="Nagaraj S."/>
            <person name="Vavikolanu K."/>
            <person name="Aluvathingal J."/>
            <person name="Nadendla S."/>
            <person name="Geyer C."/>
            <person name="Sichtig H."/>
        </authorList>
    </citation>
    <scope>NUCLEOTIDE SEQUENCE [LARGE SCALE GENOMIC DNA]</scope>
    <source>
        <strain evidence="12">FDAARGOS_370</strain>
    </source>
</reference>
<keyword evidence="5 7" id="KW-1133">Transmembrane helix</keyword>
<dbReference type="EMBL" id="PDDV01000013">
    <property type="protein sequence ID" value="PEH71643.1"/>
    <property type="molecule type" value="Genomic_DNA"/>
</dbReference>
<sequence length="288" mass="30954">MKELDVVDGIQNAGGWILRNQDLLLSYAVNLVAAVVILIVGSLVARGISSTLTRLLKARGLDVTVVHFLAAMVRYGILAFTIIAALGRLGVQTTSVIAVLGAAGLAIGLALQGSLSNFAAGVLLVLFRPFRAGEVVDLGGVVGTVREVQIFSTTLATADNKIIVVPNGKIIAGNIINFSREPKRRVDITVGVAYDADIDVVKRVLGEVVAADTRILHDDGVTIRLNEMAASSLNFVVRVWSNNADYWAIYFDLMENFKRALDANNIGIPFPQMDVHLYRSQVSKARAE</sequence>
<feature type="transmembrane region" description="Helical" evidence="7">
    <location>
        <begin position="98"/>
        <end position="127"/>
    </location>
</feature>
<dbReference type="InterPro" id="IPR008910">
    <property type="entry name" value="MSC_TM_helix"/>
</dbReference>
<dbReference type="RefSeq" id="WP_005282142.1">
    <property type="nucleotide sequence ID" value="NZ_CABKPF010000084.1"/>
</dbReference>
<dbReference type="GeneID" id="93125251"/>
<evidence type="ECO:0000259" key="10">
    <source>
        <dbReference type="Pfam" id="PF21088"/>
    </source>
</evidence>
<dbReference type="STRING" id="636.AAW15_02260"/>
<dbReference type="OrthoDB" id="9809206at2"/>
<dbReference type="InterPro" id="IPR011066">
    <property type="entry name" value="MscS_channel_C_sf"/>
</dbReference>
<evidence type="ECO:0000256" key="2">
    <source>
        <dbReference type="ARBA" id="ARBA00008017"/>
    </source>
</evidence>